<evidence type="ECO:0000313" key="3">
    <source>
        <dbReference type="Proteomes" id="UP000184536"/>
    </source>
</evidence>
<reference evidence="3" key="1">
    <citation type="submission" date="2016-11" db="EMBL/GenBank/DDBJ databases">
        <authorList>
            <person name="Varghese N."/>
            <person name="Submissions S."/>
        </authorList>
    </citation>
    <scope>NUCLEOTIDE SEQUENCE [LARGE SCALE GENOMIC DNA]</scope>
    <source>
        <strain evidence="3">DSM 17957</strain>
    </source>
</reference>
<gene>
    <name evidence="2" type="ORF">SAMN02745975_02330</name>
</gene>
<dbReference type="PROSITE" id="PS51782">
    <property type="entry name" value="LYSM"/>
    <property type="match status" value="1"/>
</dbReference>
<dbReference type="CDD" id="cd00118">
    <property type="entry name" value="LysM"/>
    <property type="match status" value="1"/>
</dbReference>
<dbReference type="SMART" id="SM00257">
    <property type="entry name" value="LysM"/>
    <property type="match status" value="1"/>
</dbReference>
<evidence type="ECO:0000313" key="2">
    <source>
        <dbReference type="EMBL" id="SHJ54581.1"/>
    </source>
</evidence>
<dbReference type="InterPro" id="IPR018392">
    <property type="entry name" value="LysM"/>
</dbReference>
<protein>
    <submittedName>
        <fullName evidence="2">LysM domain-containing protein</fullName>
    </submittedName>
</protein>
<dbReference type="RefSeq" id="WP_110941452.1">
    <property type="nucleotide sequence ID" value="NZ_FQZV01000029.1"/>
</dbReference>
<dbReference type="AlphaFoldDB" id="A0A1M6K6K7"/>
<accession>A0A1M6K6K7</accession>
<dbReference type="InterPro" id="IPR036779">
    <property type="entry name" value="LysM_dom_sf"/>
</dbReference>
<organism evidence="2 3">
    <name type="scientific">Geosporobacter subterraneus DSM 17957</name>
    <dbReference type="NCBI Taxonomy" id="1121919"/>
    <lineage>
        <taxon>Bacteria</taxon>
        <taxon>Bacillati</taxon>
        <taxon>Bacillota</taxon>
        <taxon>Clostridia</taxon>
        <taxon>Peptostreptococcales</taxon>
        <taxon>Thermotaleaceae</taxon>
        <taxon>Geosporobacter</taxon>
    </lineage>
</organism>
<dbReference type="Pfam" id="PF01476">
    <property type="entry name" value="LysM"/>
    <property type="match status" value="1"/>
</dbReference>
<dbReference type="OrthoDB" id="1716479at2"/>
<dbReference type="STRING" id="1121919.SAMN02745975_02330"/>
<keyword evidence="3" id="KW-1185">Reference proteome</keyword>
<feature type="domain" description="LysM" evidence="1">
    <location>
        <begin position="48"/>
        <end position="98"/>
    </location>
</feature>
<dbReference type="EMBL" id="FQZV01000029">
    <property type="protein sequence ID" value="SHJ54581.1"/>
    <property type="molecule type" value="Genomic_DNA"/>
</dbReference>
<dbReference type="SUPFAM" id="SSF54106">
    <property type="entry name" value="LysM domain"/>
    <property type="match status" value="1"/>
</dbReference>
<dbReference type="Gene3D" id="3.10.350.10">
    <property type="entry name" value="LysM domain"/>
    <property type="match status" value="1"/>
</dbReference>
<proteinExistence type="predicted"/>
<dbReference type="Proteomes" id="UP000184536">
    <property type="component" value="Unassembled WGS sequence"/>
</dbReference>
<sequence length="101" mass="11485">MKKSKALVVNKFRFIRCLILIIFLLAVSTGLVMKVSSAEGIQKEKPYFEMYIKSGDTLWNLAKKYTPKGKDLRKTIYEISILNGLDSADIYPGQIIKIPTQ</sequence>
<evidence type="ECO:0000259" key="1">
    <source>
        <dbReference type="PROSITE" id="PS51782"/>
    </source>
</evidence>
<name>A0A1M6K6K7_9FIRM</name>